<dbReference type="GO" id="GO:0008270">
    <property type="term" value="F:zinc ion binding"/>
    <property type="evidence" value="ECO:0007669"/>
    <property type="project" value="UniProtKB-KW"/>
</dbReference>
<organism evidence="6 7">
    <name type="scientific">Brassica carinata</name>
    <name type="common">Ethiopian mustard</name>
    <name type="synonym">Abyssinian cabbage</name>
    <dbReference type="NCBI Taxonomy" id="52824"/>
    <lineage>
        <taxon>Eukaryota</taxon>
        <taxon>Viridiplantae</taxon>
        <taxon>Streptophyta</taxon>
        <taxon>Embryophyta</taxon>
        <taxon>Tracheophyta</taxon>
        <taxon>Spermatophyta</taxon>
        <taxon>Magnoliopsida</taxon>
        <taxon>eudicotyledons</taxon>
        <taxon>Gunneridae</taxon>
        <taxon>Pentapetalae</taxon>
        <taxon>rosids</taxon>
        <taxon>malvids</taxon>
        <taxon>Brassicales</taxon>
        <taxon>Brassicaceae</taxon>
        <taxon>Brassiceae</taxon>
        <taxon>Brassica</taxon>
    </lineage>
</organism>
<comment type="caution">
    <text evidence="6">The sequence shown here is derived from an EMBL/GenBank/DDBJ whole genome shotgun (WGS) entry which is preliminary data.</text>
</comment>
<dbReference type="InterPro" id="IPR010666">
    <property type="entry name" value="Znf_GRF"/>
</dbReference>
<accession>A0A8X7UN01</accession>
<evidence type="ECO:0000313" key="6">
    <source>
        <dbReference type="EMBL" id="KAG2284429.1"/>
    </source>
</evidence>
<dbReference type="OrthoDB" id="1083324at2759"/>
<dbReference type="Proteomes" id="UP000886595">
    <property type="component" value="Unassembled WGS sequence"/>
</dbReference>
<evidence type="ECO:0000256" key="2">
    <source>
        <dbReference type="ARBA" id="ARBA00022771"/>
    </source>
</evidence>
<gene>
    <name evidence="6" type="ORF">Bca52824_055649</name>
</gene>
<dbReference type="AlphaFoldDB" id="A0A8X7UN01"/>
<reference evidence="6 7" key="1">
    <citation type="submission" date="2020-02" db="EMBL/GenBank/DDBJ databases">
        <authorList>
            <person name="Ma Q."/>
            <person name="Huang Y."/>
            <person name="Song X."/>
            <person name="Pei D."/>
        </authorList>
    </citation>
    <scope>NUCLEOTIDE SEQUENCE [LARGE SCALE GENOMIC DNA]</scope>
    <source>
        <strain evidence="6">Sxm20200214</strain>
        <tissue evidence="6">Leaf</tissue>
    </source>
</reference>
<evidence type="ECO:0000259" key="5">
    <source>
        <dbReference type="PROSITE" id="PS51999"/>
    </source>
</evidence>
<keyword evidence="3" id="KW-0862">Zinc</keyword>
<evidence type="ECO:0000256" key="4">
    <source>
        <dbReference type="PROSITE-ProRule" id="PRU01343"/>
    </source>
</evidence>
<keyword evidence="1" id="KW-0479">Metal-binding</keyword>
<dbReference type="EMBL" id="JAAMPC010000011">
    <property type="protein sequence ID" value="KAG2284429.1"/>
    <property type="molecule type" value="Genomic_DNA"/>
</dbReference>
<dbReference type="PROSITE" id="PS51999">
    <property type="entry name" value="ZF_GRF"/>
    <property type="match status" value="1"/>
</dbReference>
<evidence type="ECO:0000313" key="7">
    <source>
        <dbReference type="Proteomes" id="UP000886595"/>
    </source>
</evidence>
<feature type="domain" description="GRF-type" evidence="5">
    <location>
        <begin position="21"/>
        <end position="64"/>
    </location>
</feature>
<keyword evidence="7" id="KW-1185">Reference proteome</keyword>
<dbReference type="PANTHER" id="PTHR33248">
    <property type="entry name" value="ZINC ION-BINDING PROTEIN"/>
    <property type="match status" value="1"/>
</dbReference>
<evidence type="ECO:0000256" key="1">
    <source>
        <dbReference type="ARBA" id="ARBA00022723"/>
    </source>
</evidence>
<keyword evidence="2 4" id="KW-0863">Zinc-finger</keyword>
<sequence>MSSSTVISFSNTHNTGIPSKCWCGSNLTTFAAQTKENLYRRFYRCEIAIKRQSEHHLFKWIDEAIIDEIRMVDKKVTHLQSDFESFKTTTTMRLHEHGGHIDENQTILLEELRNKSTLVLDVKSHSPLLNVAAAAIALGTLAWLYAKYTSI</sequence>
<evidence type="ECO:0000256" key="3">
    <source>
        <dbReference type="ARBA" id="ARBA00022833"/>
    </source>
</evidence>
<protein>
    <recommendedName>
        <fullName evidence="5">GRF-type domain-containing protein</fullName>
    </recommendedName>
</protein>
<proteinExistence type="predicted"/>
<name>A0A8X7UN01_BRACI</name>